<dbReference type="EMBL" id="CP000681">
    <property type="protein sequence ID" value="ABP74595.1"/>
    <property type="molecule type" value="Genomic_DNA"/>
</dbReference>
<proteinExistence type="predicted"/>
<dbReference type="HOGENOM" id="CLU_118082_0_0_6"/>
<keyword evidence="2" id="KW-0808">Transferase</keyword>
<protein>
    <submittedName>
        <fullName evidence="2">Acetyltransferase, GNAT family</fullName>
    </submittedName>
</protein>
<dbReference type="STRING" id="319224.Sputcn32_0866"/>
<dbReference type="Pfam" id="PF00583">
    <property type="entry name" value="Acetyltransf_1"/>
    <property type="match status" value="1"/>
</dbReference>
<evidence type="ECO:0000313" key="2">
    <source>
        <dbReference type="EMBL" id="ABP74595.1"/>
    </source>
</evidence>
<organism evidence="2">
    <name type="scientific">Shewanella putrefaciens (strain CN-32 / ATCC BAA-453)</name>
    <dbReference type="NCBI Taxonomy" id="319224"/>
    <lineage>
        <taxon>Bacteria</taxon>
        <taxon>Pseudomonadati</taxon>
        <taxon>Pseudomonadota</taxon>
        <taxon>Gammaproteobacteria</taxon>
        <taxon>Alteromonadales</taxon>
        <taxon>Shewanellaceae</taxon>
        <taxon>Shewanella</taxon>
    </lineage>
</organism>
<sequence precursor="true">MPLKSILYMNIAVIIRLATAQDIDLLVVLEKRYLNDELTSANIGLEGQAFSRNELSELVNHHWVMVAEVDSTIIGYVIAGRWTFFEAWPIYRSLLNRLPQLSWDGPKLTKNNSCQYGPIWVHQTYRGTGVFEALVNAIRSVVSPHFSYMLTFIAEENERSFAAHSGKANMQVVDFFTVSARDYYLMLVKT</sequence>
<name>A4Y3R2_SHEPC</name>
<dbReference type="eggNOG" id="COG1247">
    <property type="taxonomic scope" value="Bacteria"/>
</dbReference>
<dbReference type="AlphaFoldDB" id="A4Y3R2"/>
<accession>A4Y3R2</accession>
<dbReference type="KEGG" id="spc:Sputcn32_0866"/>
<dbReference type="InterPro" id="IPR000182">
    <property type="entry name" value="GNAT_dom"/>
</dbReference>
<reference evidence="2" key="1">
    <citation type="submission" date="2007-04" db="EMBL/GenBank/DDBJ databases">
        <title>Complete sequence of Shewanella putrefaciens CN-32.</title>
        <authorList>
            <consortium name="US DOE Joint Genome Institute"/>
            <person name="Copeland A."/>
            <person name="Lucas S."/>
            <person name="Lapidus A."/>
            <person name="Barry K."/>
            <person name="Detter J.C."/>
            <person name="Glavina del Rio T."/>
            <person name="Hammon N."/>
            <person name="Israni S."/>
            <person name="Dalin E."/>
            <person name="Tice H."/>
            <person name="Pitluck S."/>
            <person name="Chain P."/>
            <person name="Malfatti S."/>
            <person name="Shin M."/>
            <person name="Vergez L."/>
            <person name="Schmutz J."/>
            <person name="Larimer F."/>
            <person name="Land M."/>
            <person name="Hauser L."/>
            <person name="Kyrpides N."/>
            <person name="Mikhailova N."/>
            <person name="Romine M.F."/>
            <person name="Fredrickson J."/>
            <person name="Tiedje J."/>
            <person name="Richardson P."/>
        </authorList>
    </citation>
    <scope>NUCLEOTIDE SEQUENCE [LARGE SCALE GENOMIC DNA]</scope>
    <source>
        <strain evidence="2">CN-32</strain>
    </source>
</reference>
<feature type="domain" description="N-acetyltransferase" evidence="1">
    <location>
        <begin position="13"/>
        <end position="190"/>
    </location>
</feature>
<evidence type="ECO:0000259" key="1">
    <source>
        <dbReference type="PROSITE" id="PS51186"/>
    </source>
</evidence>
<gene>
    <name evidence="2" type="ordered locus">Sputcn32_0866</name>
</gene>
<dbReference type="InterPro" id="IPR016181">
    <property type="entry name" value="Acyl_CoA_acyltransferase"/>
</dbReference>
<dbReference type="GO" id="GO:0016747">
    <property type="term" value="F:acyltransferase activity, transferring groups other than amino-acyl groups"/>
    <property type="evidence" value="ECO:0007669"/>
    <property type="project" value="InterPro"/>
</dbReference>
<dbReference type="PROSITE" id="PS51186">
    <property type="entry name" value="GNAT"/>
    <property type="match status" value="1"/>
</dbReference>
<dbReference type="SUPFAM" id="SSF55729">
    <property type="entry name" value="Acyl-CoA N-acyltransferases (Nat)"/>
    <property type="match status" value="1"/>
</dbReference>
<dbReference type="Gene3D" id="3.40.630.30">
    <property type="match status" value="1"/>
</dbReference>